<dbReference type="SUPFAM" id="SSF53822">
    <property type="entry name" value="Periplasmic binding protein-like I"/>
    <property type="match status" value="4"/>
</dbReference>
<organism evidence="14 15">
    <name type="scientific">Synaphobranchus kaupii</name>
    <name type="common">Kaup's arrowtooth eel</name>
    <dbReference type="NCBI Taxonomy" id="118154"/>
    <lineage>
        <taxon>Eukaryota</taxon>
        <taxon>Metazoa</taxon>
        <taxon>Chordata</taxon>
        <taxon>Craniata</taxon>
        <taxon>Vertebrata</taxon>
        <taxon>Euteleostomi</taxon>
        <taxon>Actinopterygii</taxon>
        <taxon>Neopterygii</taxon>
        <taxon>Teleostei</taxon>
        <taxon>Anguilliformes</taxon>
        <taxon>Synaphobranchidae</taxon>
        <taxon>Synaphobranchus</taxon>
    </lineage>
</organism>
<evidence type="ECO:0000256" key="8">
    <source>
        <dbReference type="ARBA" id="ARBA00023170"/>
    </source>
</evidence>
<dbReference type="GO" id="GO:0004930">
    <property type="term" value="F:G protein-coupled receptor activity"/>
    <property type="evidence" value="ECO:0007669"/>
    <property type="project" value="UniProtKB-KW"/>
</dbReference>
<dbReference type="Gene3D" id="3.40.50.2300">
    <property type="match status" value="5"/>
</dbReference>
<keyword evidence="4 11" id="KW-0732">Signal</keyword>
<dbReference type="AlphaFoldDB" id="A0A9Q1FV19"/>
<dbReference type="PANTHER" id="PTHR24061:SF504">
    <property type="entry name" value="EXTRACELLULAR CALCIUM-SENSING RECEPTOR ISOFORM X2-RELATED"/>
    <property type="match status" value="1"/>
</dbReference>
<keyword evidence="2" id="KW-1003">Cell membrane</keyword>
<keyword evidence="6" id="KW-0297">G-protein coupled receptor</keyword>
<dbReference type="Pfam" id="PF01094">
    <property type="entry name" value="ANF_receptor"/>
    <property type="match status" value="4"/>
</dbReference>
<feature type="signal peptide" evidence="11">
    <location>
        <begin position="1"/>
        <end position="23"/>
    </location>
</feature>
<gene>
    <name evidence="14" type="ORF">SKAU_G00077890</name>
</gene>
<evidence type="ECO:0008006" key="16">
    <source>
        <dbReference type="Google" id="ProtNLM"/>
    </source>
</evidence>
<dbReference type="Pfam" id="PF07562">
    <property type="entry name" value="NCD3G"/>
    <property type="match status" value="1"/>
</dbReference>
<evidence type="ECO:0000256" key="6">
    <source>
        <dbReference type="ARBA" id="ARBA00023040"/>
    </source>
</evidence>
<dbReference type="GO" id="GO:0005886">
    <property type="term" value="C:plasma membrane"/>
    <property type="evidence" value="ECO:0007669"/>
    <property type="project" value="UniProtKB-SubCell"/>
</dbReference>
<dbReference type="PRINTS" id="PR00248">
    <property type="entry name" value="GPCRMGR"/>
</dbReference>
<dbReference type="PANTHER" id="PTHR24061">
    <property type="entry name" value="CALCIUM-SENSING RECEPTOR-RELATED"/>
    <property type="match status" value="1"/>
</dbReference>
<evidence type="ECO:0000259" key="12">
    <source>
        <dbReference type="Pfam" id="PF01094"/>
    </source>
</evidence>
<dbReference type="EMBL" id="JAINUF010000003">
    <property type="protein sequence ID" value="KAJ8367761.1"/>
    <property type="molecule type" value="Genomic_DNA"/>
</dbReference>
<evidence type="ECO:0000256" key="10">
    <source>
        <dbReference type="ARBA" id="ARBA00023224"/>
    </source>
</evidence>
<dbReference type="InterPro" id="IPR038550">
    <property type="entry name" value="GPCR_3_9-Cys_sf"/>
</dbReference>
<evidence type="ECO:0000256" key="11">
    <source>
        <dbReference type="SAM" id="SignalP"/>
    </source>
</evidence>
<proteinExistence type="predicted"/>
<name>A0A9Q1FV19_SYNKA</name>
<dbReference type="InterPro" id="IPR000337">
    <property type="entry name" value="GPCR_3"/>
</dbReference>
<evidence type="ECO:0000256" key="1">
    <source>
        <dbReference type="ARBA" id="ARBA00004651"/>
    </source>
</evidence>
<comment type="caution">
    <text evidence="14">The sequence shown here is derived from an EMBL/GenBank/DDBJ whole genome shotgun (WGS) entry which is preliminary data.</text>
</comment>
<dbReference type="InterPro" id="IPR001828">
    <property type="entry name" value="ANF_lig-bd_rcpt"/>
</dbReference>
<accession>A0A9Q1FV19</accession>
<keyword evidence="5" id="KW-1133">Transmembrane helix</keyword>
<feature type="chain" id="PRO_5040419972" description="Extracellular calcium-sensing receptor" evidence="11">
    <location>
        <begin position="24"/>
        <end position="660"/>
    </location>
</feature>
<evidence type="ECO:0000256" key="9">
    <source>
        <dbReference type="ARBA" id="ARBA00023180"/>
    </source>
</evidence>
<dbReference type="OrthoDB" id="5984008at2759"/>
<keyword evidence="7" id="KW-0472">Membrane</keyword>
<keyword evidence="15" id="KW-1185">Reference proteome</keyword>
<feature type="domain" description="Receptor ligand binding region" evidence="12">
    <location>
        <begin position="84"/>
        <end position="155"/>
    </location>
</feature>
<evidence type="ECO:0000256" key="7">
    <source>
        <dbReference type="ARBA" id="ARBA00023136"/>
    </source>
</evidence>
<dbReference type="Proteomes" id="UP001152622">
    <property type="component" value="Chromosome 3"/>
</dbReference>
<reference evidence="14" key="1">
    <citation type="journal article" date="2023" name="Science">
        <title>Genome structures resolve the early diversification of teleost fishes.</title>
        <authorList>
            <person name="Parey E."/>
            <person name="Louis A."/>
            <person name="Montfort J."/>
            <person name="Bouchez O."/>
            <person name="Roques C."/>
            <person name="Iampietro C."/>
            <person name="Lluch J."/>
            <person name="Castinel A."/>
            <person name="Donnadieu C."/>
            <person name="Desvignes T."/>
            <person name="Floi Bucao C."/>
            <person name="Jouanno E."/>
            <person name="Wen M."/>
            <person name="Mejri S."/>
            <person name="Dirks R."/>
            <person name="Jansen H."/>
            <person name="Henkel C."/>
            <person name="Chen W.J."/>
            <person name="Zahm M."/>
            <person name="Cabau C."/>
            <person name="Klopp C."/>
            <person name="Thompson A.W."/>
            <person name="Robinson-Rechavi M."/>
            <person name="Braasch I."/>
            <person name="Lecointre G."/>
            <person name="Bobe J."/>
            <person name="Postlethwait J.H."/>
            <person name="Berthelot C."/>
            <person name="Roest Crollius H."/>
            <person name="Guiguen Y."/>
        </authorList>
    </citation>
    <scope>NUCLEOTIDE SEQUENCE</scope>
    <source>
        <strain evidence="14">WJC10195</strain>
    </source>
</reference>
<protein>
    <recommendedName>
        <fullName evidence="16">Extracellular calcium-sensing receptor</fullName>
    </recommendedName>
</protein>
<dbReference type="InterPro" id="IPR000068">
    <property type="entry name" value="GPCR_3_Ca_sens_rcpt-rel"/>
</dbReference>
<comment type="subcellular location">
    <subcellularLocation>
        <location evidence="1">Cell membrane</location>
        <topology evidence="1">Multi-pass membrane protein</topology>
    </subcellularLocation>
</comment>
<feature type="domain" description="Receptor ligand binding region" evidence="12">
    <location>
        <begin position="380"/>
        <end position="466"/>
    </location>
</feature>
<keyword evidence="9" id="KW-0325">Glycoprotein</keyword>
<evidence type="ECO:0000313" key="14">
    <source>
        <dbReference type="EMBL" id="KAJ8367761.1"/>
    </source>
</evidence>
<evidence type="ECO:0000313" key="15">
    <source>
        <dbReference type="Proteomes" id="UP001152622"/>
    </source>
</evidence>
<feature type="domain" description="GPCR family 3 nine cysteines" evidence="13">
    <location>
        <begin position="247"/>
        <end position="286"/>
    </location>
</feature>
<feature type="domain" description="Receptor ligand binding region" evidence="12">
    <location>
        <begin position="471"/>
        <end position="659"/>
    </location>
</feature>
<keyword evidence="3" id="KW-0812">Transmembrane</keyword>
<dbReference type="InterPro" id="IPR028082">
    <property type="entry name" value="Peripla_BP_I"/>
</dbReference>
<dbReference type="InterPro" id="IPR011500">
    <property type="entry name" value="GPCR_3_9-Cys_dom"/>
</dbReference>
<evidence type="ECO:0000256" key="4">
    <source>
        <dbReference type="ARBA" id="ARBA00022729"/>
    </source>
</evidence>
<sequence>MTPLLVAMWSFFYHFSAVTPVSPIPAPVCSLLSTLYPDFQADGDFIIGGVFPIHYGIETPEPNFTYKPAAPQCWGFNLRIFLLAQSMRLAIEEINQSQNLLPNFTLGYKIHDSCTTPVTAQAAVLAVLNGPRTSSSTVCSAISHPLAVVGEYGSSTQASSKLPPCAGLEPLLEQHSAYLKASNPTNSFNAYKAVYAIAHSLKNLISCKPGKGPFHNSSCADVSNIQPWQLLHYLEEVSFTLSGEEVLVSVCSESCAPGSRKAVRRGEPLCCFDCVPCDGGKISNETGWAHRLVDGGWFQTDAVESKACLQSAVAGGQAESGSLLWELQRGDSDFQADGDFIIGGIFPMHYGIETPKPNFTYKPAAPQCWGFNLRMFLLVQSIRLAVEEINQSQNLLPNFTLGYKIHDSCTTPVTAQAAALAVLNGPRTSSSTGCSAISHPLAVVGDYGSTQTIVISKTLRPFRIPLEKALEILNIMKRSSARVVVVFAVDGELALLLKDYMEQNITGIQWIATEGWSTASLLSGSEFYPFLGGTIGYAQRQGHVPGLRDYLMSVNPLRYPNNPLVHEMWGALHGCSLYPSSNSTQASSQLPHCAGLEPLLEQHSAYLKTSNHSDFFNAYRAVYAIAHSLQNLISCKPGKGPFHNSSCADVSNIQPWQVIT</sequence>
<dbReference type="FunFam" id="3.40.50.2300:FF:000016">
    <property type="entry name" value="Taste 1 receptor member 2"/>
    <property type="match status" value="1"/>
</dbReference>
<keyword evidence="10" id="KW-0807">Transducer</keyword>
<evidence type="ECO:0000256" key="2">
    <source>
        <dbReference type="ARBA" id="ARBA00022475"/>
    </source>
</evidence>
<keyword evidence="8" id="KW-0675">Receptor</keyword>
<dbReference type="Gene3D" id="2.10.50.30">
    <property type="entry name" value="GPCR, family 3, nine cysteines domain"/>
    <property type="match status" value="1"/>
</dbReference>
<evidence type="ECO:0000256" key="3">
    <source>
        <dbReference type="ARBA" id="ARBA00022692"/>
    </source>
</evidence>
<evidence type="ECO:0000259" key="13">
    <source>
        <dbReference type="Pfam" id="PF07562"/>
    </source>
</evidence>
<evidence type="ECO:0000256" key="5">
    <source>
        <dbReference type="ARBA" id="ARBA00022989"/>
    </source>
</evidence>
<feature type="domain" description="Receptor ligand binding region" evidence="12">
    <location>
        <begin position="177"/>
        <end position="244"/>
    </location>
</feature>